<evidence type="ECO:0000256" key="1">
    <source>
        <dbReference type="SAM" id="Phobius"/>
    </source>
</evidence>
<keyword evidence="1" id="KW-0472">Membrane</keyword>
<dbReference type="Proteomes" id="UP001160148">
    <property type="component" value="Unassembled WGS sequence"/>
</dbReference>
<dbReference type="EMBL" id="CARXXK010000002">
    <property type="protein sequence ID" value="CAI6357434.1"/>
    <property type="molecule type" value="Genomic_DNA"/>
</dbReference>
<gene>
    <name evidence="2" type="ORF">MEUPH1_LOCUS13058</name>
</gene>
<keyword evidence="1" id="KW-0812">Transmembrane</keyword>
<reference evidence="2 3" key="1">
    <citation type="submission" date="2023-01" db="EMBL/GenBank/DDBJ databases">
        <authorList>
            <person name="Whitehead M."/>
        </authorList>
    </citation>
    <scope>NUCLEOTIDE SEQUENCE [LARGE SCALE GENOMIC DNA]</scope>
</reference>
<proteinExistence type="predicted"/>
<keyword evidence="3" id="KW-1185">Reference proteome</keyword>
<sequence>MCPSTLDFALSLHEVRRVKGMRMLLLWLIYYHVISASVTSRRSSEAVSRGVHVDQHGDCVSASFVTTFGIAAAAASSVVLFLECLILLLYLMHITSTLNTLVTSFRLSLSLFTTASRSAIITLVGSLRSFS</sequence>
<name>A0AAV0WN66_9HEMI</name>
<dbReference type="AlphaFoldDB" id="A0AAV0WN66"/>
<evidence type="ECO:0000313" key="3">
    <source>
        <dbReference type="Proteomes" id="UP001160148"/>
    </source>
</evidence>
<evidence type="ECO:0000313" key="2">
    <source>
        <dbReference type="EMBL" id="CAI6357434.1"/>
    </source>
</evidence>
<comment type="caution">
    <text evidence="2">The sequence shown here is derived from an EMBL/GenBank/DDBJ whole genome shotgun (WGS) entry which is preliminary data.</text>
</comment>
<protein>
    <submittedName>
        <fullName evidence="2">Uncharacterized protein</fullName>
    </submittedName>
</protein>
<organism evidence="2 3">
    <name type="scientific">Macrosiphum euphorbiae</name>
    <name type="common">potato aphid</name>
    <dbReference type="NCBI Taxonomy" id="13131"/>
    <lineage>
        <taxon>Eukaryota</taxon>
        <taxon>Metazoa</taxon>
        <taxon>Ecdysozoa</taxon>
        <taxon>Arthropoda</taxon>
        <taxon>Hexapoda</taxon>
        <taxon>Insecta</taxon>
        <taxon>Pterygota</taxon>
        <taxon>Neoptera</taxon>
        <taxon>Paraneoptera</taxon>
        <taxon>Hemiptera</taxon>
        <taxon>Sternorrhyncha</taxon>
        <taxon>Aphidomorpha</taxon>
        <taxon>Aphidoidea</taxon>
        <taxon>Aphididae</taxon>
        <taxon>Macrosiphini</taxon>
        <taxon>Macrosiphum</taxon>
    </lineage>
</organism>
<keyword evidence="1" id="KW-1133">Transmembrane helix</keyword>
<feature type="transmembrane region" description="Helical" evidence="1">
    <location>
        <begin position="59"/>
        <end position="92"/>
    </location>
</feature>
<accession>A0AAV0WN66</accession>
<feature type="transmembrane region" description="Helical" evidence="1">
    <location>
        <begin position="20"/>
        <end position="38"/>
    </location>
</feature>